<protein>
    <submittedName>
        <fullName evidence="2">Alkaline phosphatase D family protein</fullName>
    </submittedName>
</protein>
<dbReference type="EMBL" id="JBIGHZ010000004">
    <property type="protein sequence ID" value="MFG6448740.1"/>
    <property type="molecule type" value="Genomic_DNA"/>
</dbReference>
<gene>
    <name evidence="2" type="ORF">ACG0Z6_10890</name>
</gene>
<dbReference type="Gene3D" id="3.60.21.70">
    <property type="entry name" value="PhoD-like phosphatase"/>
    <property type="match status" value="1"/>
</dbReference>
<dbReference type="RefSeq" id="WP_394461261.1">
    <property type="nucleotide sequence ID" value="NZ_JBIGHZ010000004.1"/>
</dbReference>
<evidence type="ECO:0000313" key="2">
    <source>
        <dbReference type="EMBL" id="MFG6448740.1"/>
    </source>
</evidence>
<sequence>MSSTSTCFVAAPAHRIERHVHADGRVALLTALRPELGRPSAWWWQPLAWAGGLNYRALPLHGQMQALPEPLPPLGTPLRWTLPAQLWPARQTLQAHLRPGERVGLLGLAVYRDLRTPQQAGVGVHATGLEQAVAELLTHPSEQWCHGFVLMPEEQQAQAAAGAAVSVAFGACQYPPGLLDASHGWERDPERASPALASLARLHALARHPTLGPELSLLLILGDQIYADATAGLADPDSSLERYAANYQRFKRGPVRLLPPTLARIVHTPDDHEIVDNWEPRLAPDGSVQRGPWVQAAAQAAWDYRWEADAQAQRGASATAQQLWHAFDWRGIAVFACDSRFEREPRRLDTVAHAHMLGQAQRSALAQWLAHSRGRPRLLLTGTLPLPRRVRSAQHPAQALRSDAWCGYPASLHALLGEIWRQRADGLLLLSGDEHRSGWVSFELQALDAGPDAPVVRAASLHSSAFYAPWAFTVTPAHELATPDEWEFQPEPLCSGDAPLPRLRCRVSSWQDHPGDGFALLRWQDHSRTWQLWFDRARAPLHAQASLPTPLAQWHLPPH</sequence>
<evidence type="ECO:0000313" key="3">
    <source>
        <dbReference type="Proteomes" id="UP001606099"/>
    </source>
</evidence>
<dbReference type="Proteomes" id="UP001606099">
    <property type="component" value="Unassembled WGS sequence"/>
</dbReference>
<dbReference type="SUPFAM" id="SSF56300">
    <property type="entry name" value="Metallo-dependent phosphatases"/>
    <property type="match status" value="1"/>
</dbReference>
<name>A0ABW7FWP4_9BURK</name>
<keyword evidence="3" id="KW-1185">Reference proteome</keyword>
<dbReference type="InterPro" id="IPR038607">
    <property type="entry name" value="PhoD-like_sf"/>
</dbReference>
<reference evidence="2 3" key="1">
    <citation type="submission" date="2024-08" db="EMBL/GenBank/DDBJ databases">
        <authorList>
            <person name="Lu H."/>
        </authorList>
    </citation>
    <scope>NUCLEOTIDE SEQUENCE [LARGE SCALE GENOMIC DNA]</scope>
    <source>
        <strain evidence="2 3">BYS180W</strain>
    </source>
</reference>
<dbReference type="PANTHER" id="PTHR43606:SF2">
    <property type="entry name" value="ALKALINE PHOSPHATASE FAMILY PROTEIN (AFU_ORTHOLOGUE AFUA_5G03860)"/>
    <property type="match status" value="1"/>
</dbReference>
<dbReference type="InterPro" id="IPR029052">
    <property type="entry name" value="Metallo-depent_PP-like"/>
</dbReference>
<feature type="domain" description="PhoD-like phosphatase metallophosphatase" evidence="1">
    <location>
        <begin position="214"/>
        <end position="443"/>
    </location>
</feature>
<dbReference type="InterPro" id="IPR018946">
    <property type="entry name" value="PhoD-like_MPP"/>
</dbReference>
<accession>A0ABW7FWP4</accession>
<organism evidence="2 3">
    <name type="scientific">Roseateles rivi</name>
    <dbReference type="NCBI Taxonomy" id="3299028"/>
    <lineage>
        <taxon>Bacteria</taxon>
        <taxon>Pseudomonadati</taxon>
        <taxon>Pseudomonadota</taxon>
        <taxon>Betaproteobacteria</taxon>
        <taxon>Burkholderiales</taxon>
        <taxon>Sphaerotilaceae</taxon>
        <taxon>Roseateles</taxon>
    </lineage>
</organism>
<dbReference type="Pfam" id="PF09423">
    <property type="entry name" value="PhoD"/>
    <property type="match status" value="1"/>
</dbReference>
<comment type="caution">
    <text evidence="2">The sequence shown here is derived from an EMBL/GenBank/DDBJ whole genome shotgun (WGS) entry which is preliminary data.</text>
</comment>
<dbReference type="InterPro" id="IPR052900">
    <property type="entry name" value="Phospholipid_Metab_Enz"/>
</dbReference>
<dbReference type="PANTHER" id="PTHR43606">
    <property type="entry name" value="PHOSPHATASE, PUTATIVE (AFU_ORTHOLOGUE AFUA_6G08710)-RELATED"/>
    <property type="match status" value="1"/>
</dbReference>
<evidence type="ECO:0000259" key="1">
    <source>
        <dbReference type="Pfam" id="PF09423"/>
    </source>
</evidence>
<proteinExistence type="predicted"/>